<evidence type="ECO:0000313" key="2">
    <source>
        <dbReference type="EMBL" id="RHY17374.1"/>
    </source>
</evidence>
<evidence type="ECO:0000313" key="7">
    <source>
        <dbReference type="Proteomes" id="UP000265716"/>
    </source>
</evidence>
<dbReference type="Proteomes" id="UP000285430">
    <property type="component" value="Unassembled WGS sequence"/>
</dbReference>
<evidence type="ECO:0000313" key="8">
    <source>
        <dbReference type="Proteomes" id="UP000266196"/>
    </source>
</evidence>
<evidence type="ECO:0000313" key="6">
    <source>
        <dbReference type="EMBL" id="RHZ21309.1"/>
    </source>
</evidence>
<name>A0A397CPE5_APHAT</name>
<reference evidence="7 8" key="1">
    <citation type="submission" date="2018-08" db="EMBL/GenBank/DDBJ databases">
        <title>Aphanomyces genome sequencing and annotation.</title>
        <authorList>
            <person name="Minardi D."/>
            <person name="Oidtmann B."/>
            <person name="Van Der Giezen M."/>
            <person name="Studholme D.J."/>
        </authorList>
    </citation>
    <scope>NUCLEOTIDE SEQUENCE [LARGE SCALE GENOMIC DNA]</scope>
    <source>
        <strain evidence="5 8">197901</strain>
        <strain evidence="6 10">Da</strain>
        <strain evidence="3 7">SA</strain>
        <strain evidence="4 11">Sv</strain>
        <strain evidence="2 9">Yx</strain>
    </source>
</reference>
<protein>
    <submittedName>
        <fullName evidence="3">Uncharacterized protein</fullName>
    </submittedName>
</protein>
<sequence length="80" mass="8350">MANNSKERVQKSKSATTVQAAAGSETEKEIPVTESPLVPVVEGTTDVLPAVEVSKSEEVRMTMEELAKANKATGNAGGHP</sequence>
<proteinExistence type="predicted"/>
<dbReference type="Proteomes" id="UP000285712">
    <property type="component" value="Unassembled WGS sequence"/>
</dbReference>
<organism evidence="3 7">
    <name type="scientific">Aphanomyces astaci</name>
    <name type="common">Crayfish plague agent</name>
    <dbReference type="NCBI Taxonomy" id="112090"/>
    <lineage>
        <taxon>Eukaryota</taxon>
        <taxon>Sar</taxon>
        <taxon>Stramenopiles</taxon>
        <taxon>Oomycota</taxon>
        <taxon>Saprolegniomycetes</taxon>
        <taxon>Saprolegniales</taxon>
        <taxon>Verrucalvaceae</taxon>
        <taxon>Aphanomyces</taxon>
    </lineage>
</organism>
<dbReference type="Proteomes" id="UP000266239">
    <property type="component" value="Unassembled WGS sequence"/>
</dbReference>
<accession>A0A397CPE5</accession>
<dbReference type="EMBL" id="QUTC01007623">
    <property type="protein sequence ID" value="RHY47023.1"/>
    <property type="molecule type" value="Genomic_DNA"/>
</dbReference>
<feature type="compositionally biased region" description="Basic and acidic residues" evidence="1">
    <location>
        <begin position="1"/>
        <end position="10"/>
    </location>
</feature>
<evidence type="ECO:0000313" key="4">
    <source>
        <dbReference type="EMBL" id="RHY93413.1"/>
    </source>
</evidence>
<evidence type="ECO:0000313" key="9">
    <source>
        <dbReference type="Proteomes" id="UP000266239"/>
    </source>
</evidence>
<dbReference type="EMBL" id="QUTH01003151">
    <property type="protein sequence ID" value="RHZ21309.1"/>
    <property type="molecule type" value="Genomic_DNA"/>
</dbReference>
<comment type="caution">
    <text evidence="3">The sequence shown here is derived from an EMBL/GenBank/DDBJ whole genome shotgun (WGS) entry which is preliminary data.</text>
</comment>
<dbReference type="Proteomes" id="UP000265716">
    <property type="component" value="Unassembled WGS sequence"/>
</dbReference>
<gene>
    <name evidence="2" type="ORF">DYB25_011363</name>
    <name evidence="5" type="ORF">DYB31_010423</name>
    <name evidence="4" type="ORF">DYB35_011343</name>
    <name evidence="6" type="ORF">DYB37_011739</name>
    <name evidence="3" type="ORF">DYB38_014062</name>
</gene>
<dbReference type="EMBL" id="QUTA01005061">
    <property type="protein sequence ID" value="RHY17374.1"/>
    <property type="molecule type" value="Genomic_DNA"/>
</dbReference>
<dbReference type="Proteomes" id="UP000266196">
    <property type="component" value="Unassembled WGS sequence"/>
</dbReference>
<evidence type="ECO:0000313" key="11">
    <source>
        <dbReference type="Proteomes" id="UP000285712"/>
    </source>
</evidence>
<evidence type="ECO:0000313" key="10">
    <source>
        <dbReference type="Proteomes" id="UP000285430"/>
    </source>
</evidence>
<feature type="region of interest" description="Disordered" evidence="1">
    <location>
        <begin position="1"/>
        <end position="37"/>
    </location>
</feature>
<evidence type="ECO:0000313" key="5">
    <source>
        <dbReference type="EMBL" id="RHY94943.1"/>
    </source>
</evidence>
<dbReference type="EMBL" id="QUTG01003057">
    <property type="protein sequence ID" value="RHY93413.1"/>
    <property type="molecule type" value="Genomic_DNA"/>
</dbReference>
<evidence type="ECO:0000313" key="3">
    <source>
        <dbReference type="EMBL" id="RHY47023.1"/>
    </source>
</evidence>
<evidence type="ECO:0000256" key="1">
    <source>
        <dbReference type="SAM" id="MobiDB-lite"/>
    </source>
</evidence>
<dbReference type="AlphaFoldDB" id="A0A397CPE5"/>
<dbReference type="EMBL" id="QUTE01016986">
    <property type="protein sequence ID" value="RHY94943.1"/>
    <property type="molecule type" value="Genomic_DNA"/>
</dbReference>